<evidence type="ECO:0000256" key="1">
    <source>
        <dbReference type="ARBA" id="ARBA00004123"/>
    </source>
</evidence>
<feature type="compositionally biased region" description="Low complexity" evidence="8">
    <location>
        <begin position="311"/>
        <end position="323"/>
    </location>
</feature>
<keyword evidence="4 7" id="KW-0233">DNA recombination</keyword>
<organism evidence="11 12">
    <name type="scientific">Pseudopithomyces chartarum</name>
    <dbReference type="NCBI Taxonomy" id="1892770"/>
    <lineage>
        <taxon>Eukaryota</taxon>
        <taxon>Fungi</taxon>
        <taxon>Dikarya</taxon>
        <taxon>Ascomycota</taxon>
        <taxon>Pezizomycotina</taxon>
        <taxon>Dothideomycetes</taxon>
        <taxon>Pleosporomycetidae</taxon>
        <taxon>Pleosporales</taxon>
        <taxon>Massarineae</taxon>
        <taxon>Didymosphaeriaceae</taxon>
        <taxon>Pseudopithomyces</taxon>
    </lineage>
</organism>
<feature type="compositionally biased region" description="Acidic residues" evidence="8">
    <location>
        <begin position="77"/>
        <end position="87"/>
    </location>
</feature>
<accession>A0AAN6RJ38</accession>
<dbReference type="InterPro" id="IPR029225">
    <property type="entry name" value="Nse4_Nse3-bd"/>
</dbReference>
<evidence type="ECO:0000256" key="7">
    <source>
        <dbReference type="RuleBase" id="RU365071"/>
    </source>
</evidence>
<evidence type="ECO:0000256" key="4">
    <source>
        <dbReference type="ARBA" id="ARBA00023172"/>
    </source>
</evidence>
<dbReference type="InterPro" id="IPR027786">
    <property type="entry name" value="Nse4/EID"/>
</dbReference>
<proteinExistence type="inferred from homology"/>
<dbReference type="Pfam" id="PF08743">
    <property type="entry name" value="Nse4_C"/>
    <property type="match status" value="1"/>
</dbReference>
<evidence type="ECO:0000256" key="2">
    <source>
        <dbReference type="ARBA" id="ARBA00008997"/>
    </source>
</evidence>
<keyword evidence="6 7" id="KW-0539">Nucleus</keyword>
<evidence type="ECO:0000259" key="9">
    <source>
        <dbReference type="Pfam" id="PF08743"/>
    </source>
</evidence>
<dbReference type="AlphaFoldDB" id="A0AAN6RJ38"/>
<evidence type="ECO:0000256" key="3">
    <source>
        <dbReference type="ARBA" id="ARBA00022763"/>
    </source>
</evidence>
<comment type="caution">
    <text evidence="11">The sequence shown here is derived from an EMBL/GenBank/DDBJ whole genome shotgun (WGS) entry which is preliminary data.</text>
</comment>
<feature type="domain" description="Non-structural maintenance of chromosome element 4 C-terminal" evidence="9">
    <location>
        <begin position="395"/>
        <end position="482"/>
    </location>
</feature>
<gene>
    <name evidence="11" type="ORF">GRF29_28g2618451</name>
</gene>
<feature type="compositionally biased region" description="Basic and acidic residues" evidence="8">
    <location>
        <begin position="7"/>
        <end position="17"/>
    </location>
</feature>
<feature type="region of interest" description="Disordered" evidence="8">
    <location>
        <begin position="244"/>
        <end position="272"/>
    </location>
</feature>
<evidence type="ECO:0000256" key="6">
    <source>
        <dbReference type="ARBA" id="ARBA00023242"/>
    </source>
</evidence>
<feature type="region of interest" description="Disordered" evidence="8">
    <location>
        <begin position="1"/>
        <end position="149"/>
    </location>
</feature>
<dbReference type="EMBL" id="WVTA01000004">
    <property type="protein sequence ID" value="KAK3214298.1"/>
    <property type="molecule type" value="Genomic_DNA"/>
</dbReference>
<evidence type="ECO:0000313" key="11">
    <source>
        <dbReference type="EMBL" id="KAK3214298.1"/>
    </source>
</evidence>
<feature type="compositionally biased region" description="Acidic residues" evidence="8">
    <location>
        <begin position="121"/>
        <end position="132"/>
    </location>
</feature>
<protein>
    <recommendedName>
        <fullName evidence="7">Non-structural maintenance of chromosomes element 4</fullName>
    </recommendedName>
</protein>
<comment type="similarity">
    <text evidence="2 7">Belongs to the NSE4 family.</text>
</comment>
<feature type="domain" description="Nse4/EID protein Nse3/MAGE-binding" evidence="10">
    <location>
        <begin position="199"/>
        <end position="252"/>
    </location>
</feature>
<feature type="region of interest" description="Disordered" evidence="8">
    <location>
        <begin position="311"/>
        <end position="331"/>
    </location>
</feature>
<dbReference type="InterPro" id="IPR014854">
    <property type="entry name" value="Nse4_C"/>
</dbReference>
<dbReference type="GO" id="GO:0005634">
    <property type="term" value="C:nucleus"/>
    <property type="evidence" value="ECO:0007669"/>
    <property type="project" value="UniProtKB-SubCell"/>
</dbReference>
<dbReference type="GO" id="GO:0006310">
    <property type="term" value="P:DNA recombination"/>
    <property type="evidence" value="ECO:0007669"/>
    <property type="project" value="UniProtKB-UniRule"/>
</dbReference>
<keyword evidence="5 7" id="KW-0234">DNA repair</keyword>
<keyword evidence="3 7" id="KW-0227">DNA damage</keyword>
<dbReference type="PANTHER" id="PTHR16140">
    <property type="entry name" value="NON-STRUCTURAL MAINTENANCE OF CHROMOSOMES ELEMENT 4"/>
    <property type="match status" value="1"/>
</dbReference>
<reference evidence="11 12" key="1">
    <citation type="submission" date="2021-02" db="EMBL/GenBank/DDBJ databases">
        <title>Genome assembly of Pseudopithomyces chartarum.</title>
        <authorList>
            <person name="Jauregui R."/>
            <person name="Singh J."/>
            <person name="Voisey C."/>
        </authorList>
    </citation>
    <scope>NUCLEOTIDE SEQUENCE [LARGE SCALE GENOMIC DNA]</scope>
    <source>
        <strain evidence="11 12">AGR01</strain>
    </source>
</reference>
<feature type="compositionally biased region" description="Basic residues" evidence="8">
    <location>
        <begin position="26"/>
        <end position="38"/>
    </location>
</feature>
<dbReference type="GO" id="GO:0006281">
    <property type="term" value="P:DNA repair"/>
    <property type="evidence" value="ECO:0007669"/>
    <property type="project" value="UniProtKB-UniRule"/>
</dbReference>
<comment type="subcellular location">
    <subcellularLocation>
        <location evidence="1 7">Nucleus</location>
    </subcellularLocation>
</comment>
<dbReference type="PANTHER" id="PTHR16140:SF0">
    <property type="entry name" value="NON-STRUCTURAL MAINTENANCE OF CHROMOSOMES ELEMENT 4"/>
    <property type="match status" value="1"/>
</dbReference>
<evidence type="ECO:0000256" key="5">
    <source>
        <dbReference type="ARBA" id="ARBA00023204"/>
    </source>
</evidence>
<name>A0AAN6RJ38_9PLEO</name>
<evidence type="ECO:0000313" key="12">
    <source>
        <dbReference type="Proteomes" id="UP001280581"/>
    </source>
</evidence>
<dbReference type="Pfam" id="PF15412">
    <property type="entry name" value="Nse4-Nse3_bdg"/>
    <property type="match status" value="1"/>
</dbReference>
<comment type="function">
    <text evidence="7">Component of the SMC5-SMC6 complex, that promotes sister chromatid alignment after DNA damage and facilitates double-stranded DNA breaks (DSBs) repair via homologous recombination between sister chromatids.</text>
</comment>
<comment type="subunit">
    <text evidence="7">Component of the SMC5-SMC6 complex.</text>
</comment>
<dbReference type="Proteomes" id="UP001280581">
    <property type="component" value="Unassembled WGS sequence"/>
</dbReference>
<evidence type="ECO:0000259" key="10">
    <source>
        <dbReference type="Pfam" id="PF15412"/>
    </source>
</evidence>
<keyword evidence="12" id="KW-1185">Reference proteome</keyword>
<evidence type="ECO:0000256" key="8">
    <source>
        <dbReference type="SAM" id="MobiDB-lite"/>
    </source>
</evidence>
<dbReference type="GO" id="GO:0030915">
    <property type="term" value="C:Smc5-Smc6 complex"/>
    <property type="evidence" value="ECO:0007669"/>
    <property type="project" value="UniProtKB-UniRule"/>
</dbReference>
<sequence>MSPRSSVHSDKENDVPESRQSTPQLHAKRKSALGRRARLPTPDSGEPAKPSKRQKVHSALMSRSIPENSEQDVGVFGDEEDAEDDVDAAGLPTPTDAQIDDFASQEDDDQTERGLYTPEPVNEDDEDDEDNDPALRNYNPNQKPEKRRQIRASYRTLQREIDDNRDEFIKPGSKRLNELIPEASRVFSKVRMTADAVLDSHFLTSVTELSAKQLKNSVNQGNQGIGVDLDQFVSRCIFYMKEGRPPGVEEDQQQSRGPQHTQLEEDEDGDGDGLDWAFLGRNACFPSNRRPPLSSFLLGPLSVQKRIRTVTARRATQRRQQPAGPVTRPEEVRLEQMQKSESSSVTHMAKTVQGILQNHINTAMDYIGEPESEEEFLESCKQHRVHPTKEMEPAVSLFDFVIHPGSFAQTVENLFYVSFIIKEGSAKVVMDNDGLPLLVPHEMESLEERHERNVDRNQAIFSIDYDTWQSLVQAFDIRTSLIPHREPEATDVAGKGWYS</sequence>